<dbReference type="NCBIfam" id="TIGR02181">
    <property type="entry name" value="GRX_bact"/>
    <property type="match status" value="1"/>
</dbReference>
<dbReference type="GO" id="GO:0015038">
    <property type="term" value="F:glutathione disulfide oxidoreductase activity"/>
    <property type="evidence" value="ECO:0007669"/>
    <property type="project" value="UniProtKB-UniRule"/>
</dbReference>
<evidence type="ECO:0000256" key="3">
    <source>
        <dbReference type="ARBA" id="ARBA00022982"/>
    </source>
</evidence>
<dbReference type="EMBL" id="JWJD01000001">
    <property type="protein sequence ID" value="KIH77528.1"/>
    <property type="molecule type" value="Genomic_DNA"/>
</dbReference>
<evidence type="ECO:0000256" key="2">
    <source>
        <dbReference type="ARBA" id="ARBA00022448"/>
    </source>
</evidence>
<dbReference type="RefSeq" id="WP_040095631.1">
    <property type="nucleotide sequence ID" value="NZ_JWJD01000001.1"/>
</dbReference>
<proteinExistence type="inferred from homology"/>
<evidence type="ECO:0000256" key="6">
    <source>
        <dbReference type="RuleBase" id="RU364065"/>
    </source>
</evidence>
<accession>A0A0C2EFW9</accession>
<evidence type="ECO:0000259" key="7">
    <source>
        <dbReference type="Pfam" id="PF00462"/>
    </source>
</evidence>
<comment type="similarity">
    <text evidence="1 6">Belongs to the glutaredoxin family.</text>
</comment>
<evidence type="ECO:0000313" key="9">
    <source>
        <dbReference type="Proteomes" id="UP000035068"/>
    </source>
</evidence>
<name>A0A0C2EFW9_9BACT</name>
<sequence length="94" mass="10882">MKRVEIYTKSYCPYCKRAKELLHIKGIDYIEYDVTDDPRKEQEMRQRSGRTTVPEVFIEDRLVGGCSDLFEFDEKGELDKMLGLSAPRSGESPS</sequence>
<keyword evidence="2 6" id="KW-0813">Transport</keyword>
<dbReference type="Gene3D" id="3.40.30.10">
    <property type="entry name" value="Glutaredoxin"/>
    <property type="match status" value="1"/>
</dbReference>
<dbReference type="InterPro" id="IPR002109">
    <property type="entry name" value="Glutaredoxin"/>
</dbReference>
<evidence type="ECO:0000256" key="4">
    <source>
        <dbReference type="ARBA" id="ARBA00023157"/>
    </source>
</evidence>
<dbReference type="Proteomes" id="UP000035068">
    <property type="component" value="Unassembled WGS sequence"/>
</dbReference>
<keyword evidence="4" id="KW-1015">Disulfide bond</keyword>
<keyword evidence="6" id="KW-0963">Cytoplasm</keyword>
<reference evidence="8 9" key="1">
    <citation type="submission" date="2014-12" db="EMBL/GenBank/DDBJ databases">
        <title>Genomes of Geoalkalibacter ferrihydriticus and Geoalkalibacter subterraneus, two haloalkaliphilic metal-reducing members of the Geobacteraceae.</title>
        <authorList>
            <person name="Badalamenti J.P."/>
            <person name="Torres C.I."/>
            <person name="Krajmalnik-Brown R."/>
            <person name="Bond D.R."/>
        </authorList>
    </citation>
    <scope>NUCLEOTIDE SEQUENCE [LARGE SCALE GENOMIC DNA]</scope>
    <source>
        <strain evidence="8 9">DSM 17813</strain>
    </source>
</reference>
<dbReference type="PROSITE" id="PS51354">
    <property type="entry name" value="GLUTAREDOXIN_2"/>
    <property type="match status" value="1"/>
</dbReference>
<dbReference type="InterPro" id="IPR014025">
    <property type="entry name" value="Glutaredoxin_subgr"/>
</dbReference>
<comment type="function">
    <text evidence="6">Has a glutathione-disulfide oxidoreductase activity in the presence of NADPH and glutathione reductase. Reduces low molecular weight disulfides and proteins.</text>
</comment>
<dbReference type="GO" id="GO:0034599">
    <property type="term" value="P:cellular response to oxidative stress"/>
    <property type="evidence" value="ECO:0007669"/>
    <property type="project" value="TreeGrafter"/>
</dbReference>
<dbReference type="GO" id="GO:0045454">
    <property type="term" value="P:cell redox homeostasis"/>
    <property type="evidence" value="ECO:0007669"/>
    <property type="project" value="InterPro"/>
</dbReference>
<dbReference type="InterPro" id="IPR011900">
    <property type="entry name" value="GRX_bact"/>
</dbReference>
<dbReference type="InterPro" id="IPR011767">
    <property type="entry name" value="GLR_AS"/>
</dbReference>
<keyword evidence="9" id="KW-1185">Reference proteome</keyword>
<dbReference type="PANTHER" id="PTHR45694">
    <property type="entry name" value="GLUTAREDOXIN 2"/>
    <property type="match status" value="1"/>
</dbReference>
<dbReference type="AlphaFoldDB" id="A0A0C2EFW9"/>
<dbReference type="Pfam" id="PF00462">
    <property type="entry name" value="Glutaredoxin"/>
    <property type="match status" value="1"/>
</dbReference>
<gene>
    <name evidence="8" type="ORF">GFER_02175</name>
</gene>
<keyword evidence="5 6" id="KW-0676">Redox-active center</keyword>
<protein>
    <recommendedName>
        <fullName evidence="6">Glutaredoxin</fullName>
    </recommendedName>
</protein>
<dbReference type="PROSITE" id="PS00195">
    <property type="entry name" value="GLUTAREDOXIN_1"/>
    <property type="match status" value="1"/>
</dbReference>
<dbReference type="CDD" id="cd03418">
    <property type="entry name" value="GRX_GRXb_1_3_like"/>
    <property type="match status" value="1"/>
</dbReference>
<dbReference type="GO" id="GO:0005737">
    <property type="term" value="C:cytoplasm"/>
    <property type="evidence" value="ECO:0007669"/>
    <property type="project" value="TreeGrafter"/>
</dbReference>
<evidence type="ECO:0000313" key="8">
    <source>
        <dbReference type="EMBL" id="KIH77528.1"/>
    </source>
</evidence>
<organism evidence="8 9">
    <name type="scientific">Geoalkalibacter ferrihydriticus DSM 17813</name>
    <dbReference type="NCBI Taxonomy" id="1121915"/>
    <lineage>
        <taxon>Bacteria</taxon>
        <taxon>Pseudomonadati</taxon>
        <taxon>Thermodesulfobacteriota</taxon>
        <taxon>Desulfuromonadia</taxon>
        <taxon>Desulfuromonadales</taxon>
        <taxon>Geoalkalibacteraceae</taxon>
        <taxon>Geoalkalibacter</taxon>
    </lineage>
</organism>
<evidence type="ECO:0000256" key="1">
    <source>
        <dbReference type="ARBA" id="ARBA00007787"/>
    </source>
</evidence>
<comment type="caution">
    <text evidence="8">The sequence shown here is derived from an EMBL/GenBank/DDBJ whole genome shotgun (WGS) entry which is preliminary data.</text>
</comment>
<dbReference type="InterPro" id="IPR036249">
    <property type="entry name" value="Thioredoxin-like_sf"/>
</dbReference>
<dbReference type="SUPFAM" id="SSF52833">
    <property type="entry name" value="Thioredoxin-like"/>
    <property type="match status" value="1"/>
</dbReference>
<feature type="domain" description="Glutaredoxin" evidence="7">
    <location>
        <begin position="4"/>
        <end position="63"/>
    </location>
</feature>
<keyword evidence="3 6" id="KW-0249">Electron transport</keyword>
<dbReference type="PRINTS" id="PR00160">
    <property type="entry name" value="GLUTAREDOXIN"/>
</dbReference>
<dbReference type="PANTHER" id="PTHR45694:SF18">
    <property type="entry name" value="GLUTAREDOXIN-1-RELATED"/>
    <property type="match status" value="1"/>
</dbReference>
<evidence type="ECO:0000256" key="5">
    <source>
        <dbReference type="ARBA" id="ARBA00023284"/>
    </source>
</evidence>